<dbReference type="EnsemblFungi" id="EJT68277">
    <property type="protein sequence ID" value="EJT68277"/>
    <property type="gene ID" value="GGTG_14144"/>
</dbReference>
<dbReference type="VEuPathDB" id="FungiDB:GGTG_14144"/>
<evidence type="ECO:0000313" key="4">
    <source>
        <dbReference type="Proteomes" id="UP000006039"/>
    </source>
</evidence>
<reference evidence="3" key="4">
    <citation type="journal article" date="2015" name="G3 (Bethesda)">
        <title>Genome sequences of three phytopathogenic species of the Magnaporthaceae family of fungi.</title>
        <authorList>
            <person name="Okagaki L.H."/>
            <person name="Nunes C.C."/>
            <person name="Sailsbery J."/>
            <person name="Clay B."/>
            <person name="Brown D."/>
            <person name="John T."/>
            <person name="Oh Y."/>
            <person name="Young N."/>
            <person name="Fitzgerald M."/>
            <person name="Haas B.J."/>
            <person name="Zeng Q."/>
            <person name="Young S."/>
            <person name="Adiconis X."/>
            <person name="Fan L."/>
            <person name="Levin J.Z."/>
            <person name="Mitchell T.K."/>
            <person name="Okubara P.A."/>
            <person name="Farman M.L."/>
            <person name="Kohn L.M."/>
            <person name="Birren B."/>
            <person name="Ma L.-J."/>
            <person name="Dean R.A."/>
        </authorList>
    </citation>
    <scope>NUCLEOTIDE SEQUENCE</scope>
    <source>
        <strain evidence="3">R3-111a-1</strain>
    </source>
</reference>
<dbReference type="HOGENOM" id="CLU_3032477_0_0_1"/>
<dbReference type="GeneID" id="20354602"/>
<proteinExistence type="predicted"/>
<name>J3PKS7_GAET3</name>
<dbReference type="RefSeq" id="XP_009230336.1">
    <property type="nucleotide sequence ID" value="XM_009232072.1"/>
</dbReference>
<dbReference type="Proteomes" id="UP000006039">
    <property type="component" value="Unassembled WGS sequence"/>
</dbReference>
<evidence type="ECO:0000313" key="3">
    <source>
        <dbReference type="EnsemblFungi" id="EJT68277"/>
    </source>
</evidence>
<accession>J3PKS7</accession>
<gene>
    <name evidence="3" type="primary">20354602</name>
    <name evidence="2" type="ORF">GGTG_14144</name>
</gene>
<dbReference type="AlphaFoldDB" id="J3PKS7"/>
<evidence type="ECO:0000313" key="2">
    <source>
        <dbReference type="EMBL" id="EJT68277.1"/>
    </source>
</evidence>
<reference evidence="2" key="2">
    <citation type="submission" date="2010-07" db="EMBL/GenBank/DDBJ databases">
        <authorList>
            <consortium name="The Broad Institute Genome Sequencing Platform"/>
            <consortium name="Broad Institute Genome Sequencing Center for Infectious Disease"/>
            <person name="Ma L.-J."/>
            <person name="Dead R."/>
            <person name="Young S."/>
            <person name="Zeng Q."/>
            <person name="Koehrsen M."/>
            <person name="Alvarado L."/>
            <person name="Berlin A."/>
            <person name="Chapman S.B."/>
            <person name="Chen Z."/>
            <person name="Freedman E."/>
            <person name="Gellesch M."/>
            <person name="Goldberg J."/>
            <person name="Griggs A."/>
            <person name="Gujja S."/>
            <person name="Heilman E.R."/>
            <person name="Heiman D."/>
            <person name="Hepburn T."/>
            <person name="Howarth C."/>
            <person name="Jen D."/>
            <person name="Larson L."/>
            <person name="Mehta T."/>
            <person name="Neiman D."/>
            <person name="Pearson M."/>
            <person name="Roberts A."/>
            <person name="Saif S."/>
            <person name="Shea T."/>
            <person name="Shenoy N."/>
            <person name="Sisk P."/>
            <person name="Stolte C."/>
            <person name="Sykes S."/>
            <person name="Walk T."/>
            <person name="White J."/>
            <person name="Yandava C."/>
            <person name="Haas B."/>
            <person name="Nusbaum C."/>
            <person name="Birren B."/>
        </authorList>
    </citation>
    <scope>NUCLEOTIDE SEQUENCE</scope>
    <source>
        <strain evidence="2">R3-111a-1</strain>
    </source>
</reference>
<organism evidence="2">
    <name type="scientific">Gaeumannomyces tritici (strain R3-111a-1)</name>
    <name type="common">Wheat and barley take-all root rot fungus</name>
    <name type="synonym">Gaeumannomyces graminis var. tritici</name>
    <dbReference type="NCBI Taxonomy" id="644352"/>
    <lineage>
        <taxon>Eukaryota</taxon>
        <taxon>Fungi</taxon>
        <taxon>Dikarya</taxon>
        <taxon>Ascomycota</taxon>
        <taxon>Pezizomycotina</taxon>
        <taxon>Sordariomycetes</taxon>
        <taxon>Sordariomycetidae</taxon>
        <taxon>Magnaporthales</taxon>
        <taxon>Magnaporthaceae</taxon>
        <taxon>Gaeumannomyces</taxon>
    </lineage>
</organism>
<feature type="region of interest" description="Disordered" evidence="1">
    <location>
        <begin position="23"/>
        <end position="55"/>
    </location>
</feature>
<keyword evidence="4" id="KW-1185">Reference proteome</keyword>
<reference evidence="4" key="1">
    <citation type="submission" date="2010-07" db="EMBL/GenBank/DDBJ databases">
        <title>The genome sequence of Gaeumannomyces graminis var. tritici strain R3-111a-1.</title>
        <authorList>
            <consortium name="The Broad Institute Genome Sequencing Platform"/>
            <person name="Ma L.-J."/>
            <person name="Dead R."/>
            <person name="Young S."/>
            <person name="Zeng Q."/>
            <person name="Koehrsen M."/>
            <person name="Alvarado L."/>
            <person name="Berlin A."/>
            <person name="Chapman S.B."/>
            <person name="Chen Z."/>
            <person name="Freedman E."/>
            <person name="Gellesch M."/>
            <person name="Goldberg J."/>
            <person name="Griggs A."/>
            <person name="Gujja S."/>
            <person name="Heilman E.R."/>
            <person name="Heiman D."/>
            <person name="Hepburn T."/>
            <person name="Howarth C."/>
            <person name="Jen D."/>
            <person name="Larson L."/>
            <person name="Mehta T."/>
            <person name="Neiman D."/>
            <person name="Pearson M."/>
            <person name="Roberts A."/>
            <person name="Saif S."/>
            <person name="Shea T."/>
            <person name="Shenoy N."/>
            <person name="Sisk P."/>
            <person name="Stolte C."/>
            <person name="Sykes S."/>
            <person name="Walk T."/>
            <person name="White J."/>
            <person name="Yandava C."/>
            <person name="Haas B."/>
            <person name="Nusbaum C."/>
            <person name="Birren B."/>
        </authorList>
    </citation>
    <scope>NUCLEOTIDE SEQUENCE [LARGE SCALE GENOMIC DNA]</scope>
    <source>
        <strain evidence="4">R3-111a-1</strain>
    </source>
</reference>
<protein>
    <submittedName>
        <fullName evidence="2 3">Uncharacterized protein</fullName>
    </submittedName>
</protein>
<evidence type="ECO:0000256" key="1">
    <source>
        <dbReference type="SAM" id="MobiDB-lite"/>
    </source>
</evidence>
<feature type="compositionally biased region" description="Basic and acidic residues" evidence="1">
    <location>
        <begin position="44"/>
        <end position="55"/>
    </location>
</feature>
<reference evidence="2" key="3">
    <citation type="submission" date="2010-09" db="EMBL/GenBank/DDBJ databases">
        <title>Annotation of Gaeumannomyces graminis var. tritici R3-111a-1.</title>
        <authorList>
            <consortium name="The Broad Institute Genome Sequencing Platform"/>
            <person name="Ma L.-J."/>
            <person name="Dead R."/>
            <person name="Young S.K."/>
            <person name="Zeng Q."/>
            <person name="Gargeya S."/>
            <person name="Fitzgerald M."/>
            <person name="Haas B."/>
            <person name="Abouelleil A."/>
            <person name="Alvarado L."/>
            <person name="Arachchi H.M."/>
            <person name="Berlin A."/>
            <person name="Brown A."/>
            <person name="Chapman S.B."/>
            <person name="Chen Z."/>
            <person name="Dunbar C."/>
            <person name="Freedman E."/>
            <person name="Gearin G."/>
            <person name="Gellesch M."/>
            <person name="Goldberg J."/>
            <person name="Griggs A."/>
            <person name="Gujja S."/>
            <person name="Heiman D."/>
            <person name="Howarth C."/>
            <person name="Larson L."/>
            <person name="Lui A."/>
            <person name="MacDonald P.J.P."/>
            <person name="Mehta T."/>
            <person name="Montmayeur A."/>
            <person name="Murphy C."/>
            <person name="Neiman D."/>
            <person name="Pearson M."/>
            <person name="Priest M."/>
            <person name="Roberts A."/>
            <person name="Saif S."/>
            <person name="Shea T."/>
            <person name="Shenoy N."/>
            <person name="Sisk P."/>
            <person name="Stolte C."/>
            <person name="Sykes S."/>
            <person name="Yandava C."/>
            <person name="Wortman J."/>
            <person name="Nusbaum C."/>
            <person name="Birren B."/>
        </authorList>
    </citation>
    <scope>NUCLEOTIDE SEQUENCE</scope>
    <source>
        <strain evidence="2">R3-111a-1</strain>
    </source>
</reference>
<dbReference type="EMBL" id="GL385547">
    <property type="protein sequence ID" value="EJT68277.1"/>
    <property type="molecule type" value="Genomic_DNA"/>
</dbReference>
<reference evidence="3" key="5">
    <citation type="submission" date="2018-04" db="UniProtKB">
        <authorList>
            <consortium name="EnsemblFungi"/>
        </authorList>
    </citation>
    <scope>IDENTIFICATION</scope>
    <source>
        <strain evidence="3">R3-111a-1</strain>
    </source>
</reference>
<sequence length="55" mass="5775">MCVSGPGTWATKRGPEGSILLCSQPSNAPHGIVDDSHSLSSSRRHSEVSQGREGK</sequence>